<dbReference type="Proteomes" id="UP000057609">
    <property type="component" value="Chromosome"/>
</dbReference>
<feature type="signal peptide" evidence="3">
    <location>
        <begin position="1"/>
        <end position="32"/>
    </location>
</feature>
<evidence type="ECO:0000313" key="4">
    <source>
        <dbReference type="EMBL" id="AJE03194.1"/>
    </source>
</evidence>
<feature type="chain" id="PRO_5002098251" evidence="3">
    <location>
        <begin position="33"/>
        <end position="276"/>
    </location>
</feature>
<dbReference type="EMBL" id="CP009788">
    <property type="protein sequence ID" value="AJE03194.1"/>
    <property type="molecule type" value="Genomic_DNA"/>
</dbReference>
<gene>
    <name evidence="4" type="ORF">GPICK_07345</name>
</gene>
<dbReference type="KEGG" id="gpi:GPICK_07345"/>
<dbReference type="InterPro" id="IPR051829">
    <property type="entry name" value="Multiheme_Cytochr_ET"/>
</dbReference>
<evidence type="ECO:0000313" key="5">
    <source>
        <dbReference type="Proteomes" id="UP000057609"/>
    </source>
</evidence>
<evidence type="ECO:0000256" key="3">
    <source>
        <dbReference type="SAM" id="SignalP"/>
    </source>
</evidence>
<keyword evidence="2" id="KW-0472">Membrane</keyword>
<dbReference type="PANTHER" id="PTHR35038">
    <property type="entry name" value="DISSIMILATORY SULFITE REDUCTASE SIRA"/>
    <property type="match status" value="1"/>
</dbReference>
<dbReference type="SUPFAM" id="SSF48695">
    <property type="entry name" value="Multiheme cytochromes"/>
    <property type="match status" value="1"/>
</dbReference>
<dbReference type="HOGENOM" id="CLU_1044934_0_0_7"/>
<keyword evidence="2" id="KW-0812">Transmembrane</keyword>
<keyword evidence="5" id="KW-1185">Reference proteome</keyword>
<name>A0A0B5BDI6_9BACT</name>
<reference evidence="4 5" key="1">
    <citation type="journal article" date="2015" name="Genome Announc.">
        <title>Complete Genome of Geobacter pickeringii G13T, a Metal-Reducing Isolate from Sedimentary Kaolin Deposits.</title>
        <authorList>
            <person name="Badalamenti J.P."/>
            <person name="Bond D.R."/>
        </authorList>
    </citation>
    <scope>NUCLEOTIDE SEQUENCE [LARGE SCALE GENOMIC DNA]</scope>
    <source>
        <strain evidence="4 5">G13</strain>
    </source>
</reference>
<organism evidence="4 5">
    <name type="scientific">Geobacter pickeringii</name>
    <dbReference type="NCBI Taxonomy" id="345632"/>
    <lineage>
        <taxon>Bacteria</taxon>
        <taxon>Pseudomonadati</taxon>
        <taxon>Thermodesulfobacteriota</taxon>
        <taxon>Desulfuromonadia</taxon>
        <taxon>Geobacterales</taxon>
        <taxon>Geobacteraceae</taxon>
        <taxon>Geobacter</taxon>
    </lineage>
</organism>
<sequence>MRPTPSALLLPLMAGIAAVLTLAIPLPSFAQAVTACLQCHGAQTGRGEAPVPKWQGSVHADNGISCHDCHGGDPKDIVNAMNPARGFLGVPREKAIPAFCGRCHVGIMREYLRSAHGKALGAGGPTCVTCHDSHAVKRATIDLINEASCGRCHPYARAVEIKEAMRQTEGIIGGIEKDLTRLRNEGIDVEASEKSLFSLRNTYRRLFHVVDTARVKRESGTIQQELGKIRLSLTQIDERQRIRKIAGAFVVGSLLLSALLLHLLRRTYDDASPPGD</sequence>
<evidence type="ECO:0000256" key="1">
    <source>
        <dbReference type="ARBA" id="ARBA00022729"/>
    </source>
</evidence>
<dbReference type="AlphaFoldDB" id="A0A0B5BDI6"/>
<dbReference type="OrthoDB" id="5394163at2"/>
<accession>A0A0B5BDI6</accession>
<keyword evidence="1 3" id="KW-0732">Signal</keyword>
<protein>
    <submittedName>
        <fullName evidence="4">Cytochrome C</fullName>
    </submittedName>
</protein>
<dbReference type="InterPro" id="IPR036280">
    <property type="entry name" value="Multihaem_cyt_sf"/>
</dbReference>
<dbReference type="RefSeq" id="WP_039741767.1">
    <property type="nucleotide sequence ID" value="NZ_CP009788.1"/>
</dbReference>
<feature type="transmembrane region" description="Helical" evidence="2">
    <location>
        <begin position="245"/>
        <end position="264"/>
    </location>
</feature>
<dbReference type="Gene3D" id="3.90.10.10">
    <property type="entry name" value="Cytochrome C3"/>
    <property type="match status" value="1"/>
</dbReference>
<proteinExistence type="predicted"/>
<dbReference type="STRING" id="345632.GPICK_07345"/>
<keyword evidence="2" id="KW-1133">Transmembrane helix</keyword>
<evidence type="ECO:0000256" key="2">
    <source>
        <dbReference type="SAM" id="Phobius"/>
    </source>
</evidence>
<dbReference type="PANTHER" id="PTHR35038:SF8">
    <property type="entry name" value="C-TYPE POLYHEME CYTOCHROME OMCC"/>
    <property type="match status" value="1"/>
</dbReference>